<dbReference type="AlphaFoldDB" id="A0A6G0XZ31"/>
<evidence type="ECO:0000313" key="1">
    <source>
        <dbReference type="EMBL" id="KAF0745905.1"/>
    </source>
</evidence>
<dbReference type="Proteomes" id="UP000478052">
    <property type="component" value="Unassembled WGS sequence"/>
</dbReference>
<reference evidence="1 2" key="1">
    <citation type="submission" date="2019-08" db="EMBL/GenBank/DDBJ databases">
        <title>Whole genome of Aphis craccivora.</title>
        <authorList>
            <person name="Voronova N.V."/>
            <person name="Shulinski R.S."/>
            <person name="Bandarenka Y.V."/>
            <person name="Zhorov D.G."/>
            <person name="Warner D."/>
        </authorList>
    </citation>
    <scope>NUCLEOTIDE SEQUENCE [LARGE SCALE GENOMIC DNA]</scope>
    <source>
        <strain evidence="1">180601</strain>
        <tissue evidence="1">Whole Body</tissue>
    </source>
</reference>
<dbReference type="OrthoDB" id="6624395at2759"/>
<dbReference type="PANTHER" id="PTHR45913:SF19">
    <property type="entry name" value="LOW QUALITY PROTEIN: ZINC FINGER BED DOMAIN-CONTAINING PROTEIN 5-LIKE"/>
    <property type="match status" value="1"/>
</dbReference>
<comment type="caution">
    <text evidence="1">The sequence shown here is derived from an EMBL/GenBank/DDBJ whole genome shotgun (WGS) entry which is preliminary data.</text>
</comment>
<accession>A0A6G0XZ31</accession>
<keyword evidence="2" id="KW-1185">Reference proteome</keyword>
<name>A0A6G0XZ31_APHCR</name>
<proteinExistence type="predicted"/>
<gene>
    <name evidence="1" type="ORF">FWK35_00019687</name>
</gene>
<organism evidence="1 2">
    <name type="scientific">Aphis craccivora</name>
    <name type="common">Cowpea aphid</name>
    <dbReference type="NCBI Taxonomy" id="307492"/>
    <lineage>
        <taxon>Eukaryota</taxon>
        <taxon>Metazoa</taxon>
        <taxon>Ecdysozoa</taxon>
        <taxon>Arthropoda</taxon>
        <taxon>Hexapoda</taxon>
        <taxon>Insecta</taxon>
        <taxon>Pterygota</taxon>
        <taxon>Neoptera</taxon>
        <taxon>Paraneoptera</taxon>
        <taxon>Hemiptera</taxon>
        <taxon>Sternorrhyncha</taxon>
        <taxon>Aphidomorpha</taxon>
        <taxon>Aphidoidea</taxon>
        <taxon>Aphididae</taxon>
        <taxon>Aphidini</taxon>
        <taxon>Aphis</taxon>
        <taxon>Aphis</taxon>
    </lineage>
</organism>
<dbReference type="PANTHER" id="PTHR45913">
    <property type="entry name" value="EPM2A-INTERACTING PROTEIN 1"/>
    <property type="match status" value="1"/>
</dbReference>
<sequence length="79" mass="8962">MPDCRIMVITMLGAEAEKEIIKIPLSDSTISRRIINISEDIEEQVIEVIKSGESFAMQVDESQILNYLGQQLVEMFLMS</sequence>
<protein>
    <submittedName>
        <fullName evidence="1">Zinc finger BED domain-containing protein 5-like</fullName>
    </submittedName>
</protein>
<dbReference type="EMBL" id="VUJU01007401">
    <property type="protein sequence ID" value="KAF0745905.1"/>
    <property type="molecule type" value="Genomic_DNA"/>
</dbReference>
<evidence type="ECO:0000313" key="2">
    <source>
        <dbReference type="Proteomes" id="UP000478052"/>
    </source>
</evidence>